<dbReference type="EMBL" id="CP144543">
    <property type="protein sequence ID" value="WVW82801.1"/>
    <property type="molecule type" value="Genomic_DNA"/>
</dbReference>
<dbReference type="GeneID" id="30213518"/>
<feature type="region of interest" description="Disordered" evidence="7">
    <location>
        <begin position="64"/>
        <end position="149"/>
    </location>
</feature>
<evidence type="ECO:0000256" key="3">
    <source>
        <dbReference type="ARBA" id="ARBA00022729"/>
    </source>
</evidence>
<feature type="region of interest" description="Disordered" evidence="7">
    <location>
        <begin position="1"/>
        <end position="52"/>
    </location>
</feature>
<evidence type="ECO:0000313" key="11">
    <source>
        <dbReference type="Proteomes" id="UP000092730"/>
    </source>
</evidence>
<feature type="compositionally biased region" description="Low complexity" evidence="7">
    <location>
        <begin position="97"/>
        <end position="147"/>
    </location>
</feature>
<evidence type="ECO:0000256" key="5">
    <source>
        <dbReference type="ARBA" id="ARBA00023136"/>
    </source>
</evidence>
<accession>A0A1B9FRP1</accession>
<comment type="subcellular location">
    <subcellularLocation>
        <location evidence="1">Membrane</location>
        <topology evidence="1">Single-pass membrane protein</topology>
    </subcellularLocation>
</comment>
<proteinExistence type="predicted"/>
<reference evidence="9" key="1">
    <citation type="submission" date="2013-07" db="EMBL/GenBank/DDBJ databases">
        <title>The Genome Sequence of Cryptococcus bestiolae CBS10118.</title>
        <authorList>
            <consortium name="The Broad Institute Genome Sequencing Platform"/>
            <person name="Cuomo C."/>
            <person name="Litvintseva A."/>
            <person name="Chen Y."/>
            <person name="Heitman J."/>
            <person name="Sun S."/>
            <person name="Springer D."/>
            <person name="Dromer F."/>
            <person name="Young S.K."/>
            <person name="Zeng Q."/>
            <person name="Gargeya S."/>
            <person name="Fitzgerald M."/>
            <person name="Abouelleil A."/>
            <person name="Alvarado L."/>
            <person name="Berlin A.M."/>
            <person name="Chapman S.B."/>
            <person name="Dewar J."/>
            <person name="Goldberg J."/>
            <person name="Griggs A."/>
            <person name="Gujja S."/>
            <person name="Hansen M."/>
            <person name="Howarth C."/>
            <person name="Imamovic A."/>
            <person name="Larimer J."/>
            <person name="McCowan C."/>
            <person name="Murphy C."/>
            <person name="Pearson M."/>
            <person name="Priest M."/>
            <person name="Roberts A."/>
            <person name="Saif S."/>
            <person name="Shea T."/>
            <person name="Sykes S."/>
            <person name="Wortman J."/>
            <person name="Nusbaum C."/>
            <person name="Birren B."/>
        </authorList>
    </citation>
    <scope>NUCLEOTIDE SEQUENCE [LARGE SCALE GENOMIC DNA]</scope>
    <source>
        <strain evidence="9">CBS 10118</strain>
    </source>
</reference>
<dbReference type="RefSeq" id="XP_019042510.1">
    <property type="nucleotide sequence ID" value="XM_019195687.1"/>
</dbReference>
<evidence type="ECO:0000259" key="8">
    <source>
        <dbReference type="PROSITE" id="PS51212"/>
    </source>
</evidence>
<name>A0A1B9FRP1_9TREE</name>
<sequence>MAFFGGLSGWRGSSWSPWSALGSDSDSNSDSDAVTTTTQAVQTPTPDPTTATATVVQQVTTTAVSVITPSSSTPKQVTITQTQTPKPSSALLPSTIATQSSKPSSTQQQQQQSSSGAASSAQSSQAFSSARPSSLASSTSTASADSSDGGEIPDDWTYYGCVPNLDGMPALNTTYATSNELTPSLCISACAASQYHFAGLQNGNACFCGSTITSATLSSSSSSSSCSSSCSGDPTGSSKCGGPSSMSFYHLRSINPNSLSSSDPNPSSSSTLTSLSDEYGVGSTTIVAKLPEFTGTLMEYGDPNFRSGRDGVVFGEMFKVSSSNIRCPLNLDGISWIVLLGWFGMRVLR</sequence>
<evidence type="ECO:0000256" key="4">
    <source>
        <dbReference type="ARBA" id="ARBA00022989"/>
    </source>
</evidence>
<evidence type="ECO:0000256" key="2">
    <source>
        <dbReference type="ARBA" id="ARBA00022692"/>
    </source>
</evidence>
<keyword evidence="4" id="KW-1133">Transmembrane helix</keyword>
<organism evidence="9">
    <name type="scientific">Kwoniella bestiolae CBS 10118</name>
    <dbReference type="NCBI Taxonomy" id="1296100"/>
    <lineage>
        <taxon>Eukaryota</taxon>
        <taxon>Fungi</taxon>
        <taxon>Dikarya</taxon>
        <taxon>Basidiomycota</taxon>
        <taxon>Agaricomycotina</taxon>
        <taxon>Tremellomycetes</taxon>
        <taxon>Tremellales</taxon>
        <taxon>Cryptococcaceae</taxon>
        <taxon>Kwoniella</taxon>
    </lineage>
</organism>
<protein>
    <recommendedName>
        <fullName evidence="8">WSC domain-containing protein</fullName>
    </recommendedName>
</protein>
<dbReference type="KEGG" id="kbi:30213518"/>
<gene>
    <name evidence="9" type="ORF">I302_09119</name>
    <name evidence="10" type="ORF">I302_104812</name>
</gene>
<keyword evidence="2" id="KW-0812">Transmembrane</keyword>
<keyword evidence="11" id="KW-1185">Reference proteome</keyword>
<dbReference type="Proteomes" id="UP000092730">
    <property type="component" value="Chromosome 3"/>
</dbReference>
<evidence type="ECO:0000256" key="1">
    <source>
        <dbReference type="ARBA" id="ARBA00004167"/>
    </source>
</evidence>
<keyword evidence="3" id="KW-0732">Signal</keyword>
<dbReference type="VEuPathDB" id="FungiDB:I302_09119"/>
<dbReference type="EMBL" id="KV700382">
    <property type="protein sequence ID" value="OCF21440.1"/>
    <property type="molecule type" value="Genomic_DNA"/>
</dbReference>
<keyword evidence="5" id="KW-0472">Membrane</keyword>
<dbReference type="STRING" id="1296100.A0A1B9FRP1"/>
<dbReference type="PANTHER" id="PTHR24269:SF16">
    <property type="entry name" value="PROTEIN SLG1"/>
    <property type="match status" value="1"/>
</dbReference>
<reference evidence="9" key="3">
    <citation type="submission" date="2016-07" db="EMBL/GenBank/DDBJ databases">
        <title>Evolution of pathogenesis and genome organization in the Tremellales.</title>
        <authorList>
            <person name="Cuomo C."/>
            <person name="Litvintseva A."/>
            <person name="Heitman J."/>
            <person name="Chen Y."/>
            <person name="Sun S."/>
            <person name="Springer D."/>
            <person name="Dromer F."/>
            <person name="Young S."/>
            <person name="Zeng Q."/>
            <person name="Chapman S."/>
            <person name="Gujja S."/>
            <person name="Saif S."/>
            <person name="Birren B."/>
        </authorList>
    </citation>
    <scope>NUCLEOTIDE SEQUENCE</scope>
    <source>
        <strain evidence="9">CBS 10118</strain>
    </source>
</reference>
<dbReference type="InterPro" id="IPR051836">
    <property type="entry name" value="Kremen_rcpt"/>
</dbReference>
<reference evidence="10" key="2">
    <citation type="submission" date="2013-07" db="EMBL/GenBank/DDBJ databases">
        <authorList>
            <consortium name="The Broad Institute Genome Sequencing Platform"/>
            <person name="Cuomo C."/>
            <person name="Litvintseva A."/>
            <person name="Chen Y."/>
            <person name="Heitman J."/>
            <person name="Sun S."/>
            <person name="Springer D."/>
            <person name="Dromer F."/>
            <person name="Young S.K."/>
            <person name="Zeng Q."/>
            <person name="Gargeya S."/>
            <person name="Fitzgerald M."/>
            <person name="Abouelleil A."/>
            <person name="Alvarado L."/>
            <person name="Berlin A.M."/>
            <person name="Chapman S.B."/>
            <person name="Dewar J."/>
            <person name="Goldberg J."/>
            <person name="Griggs A."/>
            <person name="Gujja S."/>
            <person name="Hansen M."/>
            <person name="Howarth C."/>
            <person name="Imamovic A."/>
            <person name="Larimer J."/>
            <person name="McCowan C."/>
            <person name="Murphy C."/>
            <person name="Pearson M."/>
            <person name="Priest M."/>
            <person name="Roberts A."/>
            <person name="Saif S."/>
            <person name="Shea T."/>
            <person name="Sykes S."/>
            <person name="Wortman J."/>
            <person name="Nusbaum C."/>
            <person name="Birren B."/>
        </authorList>
    </citation>
    <scope>NUCLEOTIDE SEQUENCE</scope>
    <source>
        <strain evidence="10">CBS 10118</strain>
    </source>
</reference>
<evidence type="ECO:0000256" key="7">
    <source>
        <dbReference type="SAM" id="MobiDB-lite"/>
    </source>
</evidence>
<evidence type="ECO:0000313" key="9">
    <source>
        <dbReference type="EMBL" id="OCF21440.1"/>
    </source>
</evidence>
<dbReference type="PANTHER" id="PTHR24269">
    <property type="entry name" value="KREMEN PROTEIN"/>
    <property type="match status" value="1"/>
</dbReference>
<dbReference type="SMART" id="SM00321">
    <property type="entry name" value="WSC"/>
    <property type="match status" value="1"/>
</dbReference>
<dbReference type="GO" id="GO:0005886">
    <property type="term" value="C:plasma membrane"/>
    <property type="evidence" value="ECO:0007669"/>
    <property type="project" value="TreeGrafter"/>
</dbReference>
<reference evidence="10" key="4">
    <citation type="submission" date="2024-02" db="EMBL/GenBank/DDBJ databases">
        <title>Comparative genomics of Cryptococcus and Kwoniella reveals pathogenesis evolution and contrasting modes of karyotype evolution via chromosome fusion or intercentromeric recombination.</title>
        <authorList>
            <person name="Coelho M.A."/>
            <person name="David-Palma M."/>
            <person name="Shea T."/>
            <person name="Bowers K."/>
            <person name="McGinley-Smith S."/>
            <person name="Mohammad A.W."/>
            <person name="Gnirke A."/>
            <person name="Yurkov A.M."/>
            <person name="Nowrousian M."/>
            <person name="Sun S."/>
            <person name="Cuomo C.A."/>
            <person name="Heitman J."/>
        </authorList>
    </citation>
    <scope>NUCLEOTIDE SEQUENCE</scope>
    <source>
        <strain evidence="10">CBS 10118</strain>
    </source>
</reference>
<feature type="domain" description="WSC" evidence="8">
    <location>
        <begin position="155"/>
        <end position="252"/>
    </location>
</feature>
<dbReference type="Pfam" id="PF01822">
    <property type="entry name" value="WSC"/>
    <property type="match status" value="1"/>
</dbReference>
<feature type="compositionally biased region" description="Low complexity" evidence="7">
    <location>
        <begin position="10"/>
        <end position="52"/>
    </location>
</feature>
<dbReference type="InterPro" id="IPR002889">
    <property type="entry name" value="WSC_carb-bd"/>
</dbReference>
<evidence type="ECO:0000313" key="10">
    <source>
        <dbReference type="EMBL" id="WVW82801.1"/>
    </source>
</evidence>
<feature type="compositionally biased region" description="Polar residues" evidence="7">
    <location>
        <begin position="67"/>
        <end position="96"/>
    </location>
</feature>
<keyword evidence="6" id="KW-0325">Glycoprotein</keyword>
<dbReference type="PROSITE" id="PS51212">
    <property type="entry name" value="WSC"/>
    <property type="match status" value="1"/>
</dbReference>
<dbReference type="AlphaFoldDB" id="A0A1B9FRP1"/>
<dbReference type="OrthoDB" id="2019572at2759"/>
<evidence type="ECO:0000256" key="6">
    <source>
        <dbReference type="ARBA" id="ARBA00023180"/>
    </source>
</evidence>